<name>A0ABU7F2X3_9TELE</name>
<comment type="caution">
    <text evidence="2">The sequence shown here is derived from an EMBL/GenBank/DDBJ whole genome shotgun (WGS) entry which is preliminary data.</text>
</comment>
<keyword evidence="3" id="KW-1185">Reference proteome</keyword>
<evidence type="ECO:0008006" key="4">
    <source>
        <dbReference type="Google" id="ProtNLM"/>
    </source>
</evidence>
<feature type="signal peptide" evidence="1">
    <location>
        <begin position="1"/>
        <end position="21"/>
    </location>
</feature>
<organism evidence="2 3">
    <name type="scientific">Characodon lateralis</name>
    <dbReference type="NCBI Taxonomy" id="208331"/>
    <lineage>
        <taxon>Eukaryota</taxon>
        <taxon>Metazoa</taxon>
        <taxon>Chordata</taxon>
        <taxon>Craniata</taxon>
        <taxon>Vertebrata</taxon>
        <taxon>Euteleostomi</taxon>
        <taxon>Actinopterygii</taxon>
        <taxon>Neopterygii</taxon>
        <taxon>Teleostei</taxon>
        <taxon>Neoteleostei</taxon>
        <taxon>Acanthomorphata</taxon>
        <taxon>Ovalentaria</taxon>
        <taxon>Atherinomorphae</taxon>
        <taxon>Cyprinodontiformes</taxon>
        <taxon>Goodeidae</taxon>
        <taxon>Characodon</taxon>
    </lineage>
</organism>
<feature type="chain" id="PRO_5045097835" description="Secreted protein" evidence="1">
    <location>
        <begin position="22"/>
        <end position="107"/>
    </location>
</feature>
<proteinExistence type="predicted"/>
<keyword evidence="1" id="KW-0732">Signal</keyword>
<evidence type="ECO:0000313" key="3">
    <source>
        <dbReference type="Proteomes" id="UP001352852"/>
    </source>
</evidence>
<accession>A0ABU7F2X3</accession>
<gene>
    <name evidence="2" type="ORF">CHARACLAT_014493</name>
</gene>
<reference evidence="2 3" key="1">
    <citation type="submission" date="2021-06" db="EMBL/GenBank/DDBJ databases">
        <authorList>
            <person name="Palmer J.M."/>
        </authorList>
    </citation>
    <scope>NUCLEOTIDE SEQUENCE [LARGE SCALE GENOMIC DNA]</scope>
    <source>
        <strain evidence="2 3">CL_MEX2019</strain>
        <tissue evidence="2">Muscle</tissue>
    </source>
</reference>
<sequence length="107" mass="11885">MSAHRVLRCFGLGTFSLLFKASYMCSCIGRTSWRAYQQSAEHKYGPLTSIPPSILQIPIPQGIWKLKPDGIKARKPKPSATLTIEKIKGKGHMLGCTLTRSSVLFSY</sequence>
<evidence type="ECO:0000256" key="1">
    <source>
        <dbReference type="SAM" id="SignalP"/>
    </source>
</evidence>
<dbReference type="EMBL" id="JAHUTJ010074860">
    <property type="protein sequence ID" value="MED6293813.1"/>
    <property type="molecule type" value="Genomic_DNA"/>
</dbReference>
<evidence type="ECO:0000313" key="2">
    <source>
        <dbReference type="EMBL" id="MED6293813.1"/>
    </source>
</evidence>
<protein>
    <recommendedName>
        <fullName evidence="4">Secreted protein</fullName>
    </recommendedName>
</protein>
<dbReference type="Proteomes" id="UP001352852">
    <property type="component" value="Unassembled WGS sequence"/>
</dbReference>